<keyword evidence="1" id="KW-0812">Transmembrane</keyword>
<feature type="transmembrane region" description="Helical" evidence="1">
    <location>
        <begin position="112"/>
        <end position="132"/>
    </location>
</feature>
<dbReference type="Proteomes" id="UP000515317">
    <property type="component" value="Chromosome"/>
</dbReference>
<dbReference type="KEGG" id="tso:IZ6_21040"/>
<dbReference type="PROSITE" id="PS51257">
    <property type="entry name" value="PROKAR_LIPOPROTEIN"/>
    <property type="match status" value="1"/>
</dbReference>
<sequence>MQRNGVPMGQTFINSVVGQSDFLISLALAVSGSCVWLIVWIAQKRLSNEAVALEWVLALAIAIVLAAGSLLFALFGRGQLISSIGEIHSVTNAKEFSALLNSDSKVQGLAEILMIQMTLLAGSVFAVSCFALRNAGLLMKRTPKTKRKGKT</sequence>
<evidence type="ECO:0000313" key="3">
    <source>
        <dbReference type="Proteomes" id="UP000515317"/>
    </source>
</evidence>
<feature type="transmembrane region" description="Helical" evidence="1">
    <location>
        <begin position="55"/>
        <end position="75"/>
    </location>
</feature>
<keyword evidence="1" id="KW-0472">Membrane</keyword>
<protein>
    <submittedName>
        <fullName evidence="2">Uncharacterized protein</fullName>
    </submittedName>
</protein>
<keyword evidence="3" id="KW-1185">Reference proteome</keyword>
<name>A0A6S6QQP9_9HYPH</name>
<evidence type="ECO:0000256" key="1">
    <source>
        <dbReference type="SAM" id="Phobius"/>
    </source>
</evidence>
<feature type="transmembrane region" description="Helical" evidence="1">
    <location>
        <begin position="22"/>
        <end position="43"/>
    </location>
</feature>
<accession>A0A6S6QQP9</accession>
<dbReference type="AlphaFoldDB" id="A0A6S6QQP9"/>
<evidence type="ECO:0000313" key="2">
    <source>
        <dbReference type="EMBL" id="BCJ91369.1"/>
    </source>
</evidence>
<proteinExistence type="predicted"/>
<organism evidence="2 3">
    <name type="scientific">Terrihabitans soli</name>
    <dbReference type="NCBI Taxonomy" id="708113"/>
    <lineage>
        <taxon>Bacteria</taxon>
        <taxon>Pseudomonadati</taxon>
        <taxon>Pseudomonadota</taxon>
        <taxon>Alphaproteobacteria</taxon>
        <taxon>Hyphomicrobiales</taxon>
        <taxon>Terrihabitans</taxon>
    </lineage>
</organism>
<keyword evidence="1" id="KW-1133">Transmembrane helix</keyword>
<reference evidence="2 3" key="1">
    <citation type="submission" date="2020-08" db="EMBL/GenBank/DDBJ databases">
        <title>Genome sequence of Rhizobiales bacterium strain IZ6.</title>
        <authorList>
            <person name="Nakai R."/>
            <person name="Naganuma T."/>
        </authorList>
    </citation>
    <scope>NUCLEOTIDE SEQUENCE [LARGE SCALE GENOMIC DNA]</scope>
    <source>
        <strain evidence="2 3">IZ6</strain>
    </source>
</reference>
<gene>
    <name evidence="2" type="ORF">IZ6_21040</name>
</gene>
<dbReference type="EMBL" id="AP023361">
    <property type="protein sequence ID" value="BCJ91369.1"/>
    <property type="molecule type" value="Genomic_DNA"/>
</dbReference>